<feature type="transmembrane region" description="Helical" evidence="6">
    <location>
        <begin position="239"/>
        <end position="257"/>
    </location>
</feature>
<evidence type="ECO:0000259" key="7">
    <source>
        <dbReference type="PROSITE" id="PS50850"/>
    </source>
</evidence>
<evidence type="ECO:0000256" key="6">
    <source>
        <dbReference type="SAM" id="Phobius"/>
    </source>
</evidence>
<dbReference type="InterPro" id="IPR020846">
    <property type="entry name" value="MFS_dom"/>
</dbReference>
<feature type="transmembrane region" description="Helical" evidence="6">
    <location>
        <begin position="74"/>
        <end position="93"/>
    </location>
</feature>
<feature type="transmembrane region" description="Helical" evidence="6">
    <location>
        <begin position="269"/>
        <end position="288"/>
    </location>
</feature>
<reference evidence="8 9" key="1">
    <citation type="submission" date="2018-03" db="EMBL/GenBank/DDBJ databases">
        <authorList>
            <person name="Keele B.F."/>
        </authorList>
    </citation>
    <scope>NUCLEOTIDE SEQUENCE [LARGE SCALE GENOMIC DNA]</scope>
    <source>
        <strain evidence="8 9">CECT 8599</strain>
    </source>
</reference>
<evidence type="ECO:0000256" key="2">
    <source>
        <dbReference type="ARBA" id="ARBA00022475"/>
    </source>
</evidence>
<evidence type="ECO:0000256" key="4">
    <source>
        <dbReference type="ARBA" id="ARBA00022989"/>
    </source>
</evidence>
<dbReference type="AlphaFoldDB" id="A0A2R8BIP7"/>
<dbReference type="PANTHER" id="PTHR43124:SF3">
    <property type="entry name" value="CHLORAMPHENICOL EFFLUX PUMP RV0191"/>
    <property type="match status" value="1"/>
</dbReference>
<feature type="transmembrane region" description="Helical" evidence="6">
    <location>
        <begin position="200"/>
        <end position="219"/>
    </location>
</feature>
<evidence type="ECO:0000313" key="9">
    <source>
        <dbReference type="Proteomes" id="UP000244880"/>
    </source>
</evidence>
<feature type="transmembrane region" description="Helical" evidence="6">
    <location>
        <begin position="364"/>
        <end position="384"/>
    </location>
</feature>
<dbReference type="OrthoDB" id="272777at2"/>
<keyword evidence="9" id="KW-1185">Reference proteome</keyword>
<protein>
    <recommendedName>
        <fullName evidence="7">Major facilitator superfamily (MFS) profile domain-containing protein</fullName>
    </recommendedName>
</protein>
<comment type="subcellular location">
    <subcellularLocation>
        <location evidence="1">Cell membrane</location>
        <topology evidence="1">Multi-pass membrane protein</topology>
    </subcellularLocation>
</comment>
<keyword evidence="2" id="KW-1003">Cell membrane</keyword>
<feature type="transmembrane region" description="Helical" evidence="6">
    <location>
        <begin position="39"/>
        <end position="62"/>
    </location>
</feature>
<dbReference type="InterPro" id="IPR050189">
    <property type="entry name" value="MFS_Efflux_Transporters"/>
</dbReference>
<accession>A0A2R8BIP7</accession>
<keyword evidence="4 6" id="KW-1133">Transmembrane helix</keyword>
<sequence length="390" mass="40876">MQIGLILLTVAYVLSQFFRAFLAVLSGPLQQDLGVDAEALAFASGLWFISFAAMQIPVGWALDTIGPKRTASALMLVGCGGGAMLFAAAGSALHINLAMILIGIGCSPVLMASFYIFAREFSPQKFATLAGLIIGIGTLGNLISSYPMALAEDLVGWRTSMLALAGLSALVAVGVQFTVRDPAKTQATTKGSLLDLLRMPVIWLILPIALVNYMPPGAIRGIWIGPYLQDVFGYDTAQVGIASMVMSAAMIGGVLLYGPLDRIFGTRKWVIVAGSALTLACIGWLWMFPAASPVVSIAMMSGVGFFGATFPVIMAHGKSFFPAHLAGRGVTLLNLFGIGGVGLAQFATGRLHTAYQGSDVTAPYTAVFGFLGLMLAVGLVLYLFSKDNTG</sequence>
<dbReference type="InterPro" id="IPR036259">
    <property type="entry name" value="MFS_trans_sf"/>
</dbReference>
<dbReference type="GO" id="GO:0022857">
    <property type="term" value="F:transmembrane transporter activity"/>
    <property type="evidence" value="ECO:0007669"/>
    <property type="project" value="InterPro"/>
</dbReference>
<dbReference type="GO" id="GO:0005886">
    <property type="term" value="C:plasma membrane"/>
    <property type="evidence" value="ECO:0007669"/>
    <property type="project" value="UniProtKB-SubCell"/>
</dbReference>
<name>A0A2R8BIP7_9RHOB</name>
<dbReference type="PANTHER" id="PTHR43124">
    <property type="entry name" value="PURINE EFFLUX PUMP PBUE"/>
    <property type="match status" value="1"/>
</dbReference>
<dbReference type="Proteomes" id="UP000244880">
    <property type="component" value="Unassembled WGS sequence"/>
</dbReference>
<keyword evidence="5 6" id="KW-0472">Membrane</keyword>
<organism evidence="8 9">
    <name type="scientific">Ascidiaceihabitans donghaensis</name>
    <dbReference type="NCBI Taxonomy" id="1510460"/>
    <lineage>
        <taxon>Bacteria</taxon>
        <taxon>Pseudomonadati</taxon>
        <taxon>Pseudomonadota</taxon>
        <taxon>Alphaproteobacteria</taxon>
        <taxon>Rhodobacterales</taxon>
        <taxon>Paracoccaceae</taxon>
        <taxon>Ascidiaceihabitans</taxon>
    </lineage>
</organism>
<feature type="transmembrane region" description="Helical" evidence="6">
    <location>
        <begin position="129"/>
        <end position="149"/>
    </location>
</feature>
<gene>
    <name evidence="8" type="ORF">ASD8599_03753</name>
</gene>
<feature type="transmembrane region" description="Helical" evidence="6">
    <location>
        <begin position="161"/>
        <end position="179"/>
    </location>
</feature>
<dbReference type="EMBL" id="OMOR01000001">
    <property type="protein sequence ID" value="SPH23006.1"/>
    <property type="molecule type" value="Genomic_DNA"/>
</dbReference>
<feature type="transmembrane region" description="Helical" evidence="6">
    <location>
        <begin position="325"/>
        <end position="344"/>
    </location>
</feature>
<feature type="transmembrane region" description="Helical" evidence="6">
    <location>
        <begin position="294"/>
        <end position="313"/>
    </location>
</feature>
<keyword evidence="3 6" id="KW-0812">Transmembrane</keyword>
<dbReference type="Pfam" id="PF07690">
    <property type="entry name" value="MFS_1"/>
    <property type="match status" value="1"/>
</dbReference>
<feature type="domain" description="Major facilitator superfamily (MFS) profile" evidence="7">
    <location>
        <begin position="4"/>
        <end position="390"/>
    </location>
</feature>
<feature type="transmembrane region" description="Helical" evidence="6">
    <location>
        <begin position="99"/>
        <end position="117"/>
    </location>
</feature>
<dbReference type="SUPFAM" id="SSF103473">
    <property type="entry name" value="MFS general substrate transporter"/>
    <property type="match status" value="1"/>
</dbReference>
<evidence type="ECO:0000256" key="3">
    <source>
        <dbReference type="ARBA" id="ARBA00022692"/>
    </source>
</evidence>
<dbReference type="InterPro" id="IPR011701">
    <property type="entry name" value="MFS"/>
</dbReference>
<dbReference type="Gene3D" id="1.20.1250.20">
    <property type="entry name" value="MFS general substrate transporter like domains"/>
    <property type="match status" value="2"/>
</dbReference>
<proteinExistence type="predicted"/>
<dbReference type="RefSeq" id="WP_108829890.1">
    <property type="nucleotide sequence ID" value="NZ_OMOR01000001.1"/>
</dbReference>
<dbReference type="PROSITE" id="PS50850">
    <property type="entry name" value="MFS"/>
    <property type="match status" value="1"/>
</dbReference>
<evidence type="ECO:0000313" key="8">
    <source>
        <dbReference type="EMBL" id="SPH23006.1"/>
    </source>
</evidence>
<evidence type="ECO:0000256" key="5">
    <source>
        <dbReference type="ARBA" id="ARBA00023136"/>
    </source>
</evidence>
<evidence type="ECO:0000256" key="1">
    <source>
        <dbReference type="ARBA" id="ARBA00004651"/>
    </source>
</evidence>